<feature type="transmembrane region" description="Helical" evidence="1">
    <location>
        <begin position="20"/>
        <end position="43"/>
    </location>
</feature>
<organism evidence="2 3">
    <name type="scientific">Duganella qianjiadongensis</name>
    <dbReference type="NCBI Taxonomy" id="2692176"/>
    <lineage>
        <taxon>Bacteria</taxon>
        <taxon>Pseudomonadati</taxon>
        <taxon>Pseudomonadota</taxon>
        <taxon>Betaproteobacteria</taxon>
        <taxon>Burkholderiales</taxon>
        <taxon>Oxalobacteraceae</taxon>
        <taxon>Telluria group</taxon>
        <taxon>Duganella</taxon>
    </lineage>
</organism>
<keyword evidence="3" id="KW-1185">Reference proteome</keyword>
<feature type="transmembrane region" description="Helical" evidence="1">
    <location>
        <begin position="131"/>
        <end position="151"/>
    </location>
</feature>
<dbReference type="RefSeq" id="WP_161041305.1">
    <property type="nucleotide sequence ID" value="NZ_WWCM01000030.1"/>
</dbReference>
<feature type="transmembrane region" description="Helical" evidence="1">
    <location>
        <begin position="158"/>
        <end position="180"/>
    </location>
</feature>
<sequence>MSASFTIARYTILEAVRNRWLWLLLGLLLACIALSGLLDAMALTESRQIRLALLSSLLRLASVFLLTSFVVSSMAREAADKGQQMLLALAHPRATYLAGKLLGYAALALLPALLSGLLAGCYAPPLQAGLWALSLLGECWIMLAFAVLCMVSMQQLPAALAACSGFYLLARSIGTLQLLAHGSRPDGSSSTAASRVFDLLGTVLPHLDRYGSSDWLVYQSGSLQDLAGMLAQTALFVTLLVLAALYDLYRKAV</sequence>
<comment type="caution">
    <text evidence="2">The sequence shown here is derived from an EMBL/GenBank/DDBJ whole genome shotgun (WGS) entry which is preliminary data.</text>
</comment>
<gene>
    <name evidence="2" type="ORF">GTP27_22375</name>
</gene>
<feature type="transmembrane region" description="Helical" evidence="1">
    <location>
        <begin position="101"/>
        <end position="125"/>
    </location>
</feature>
<feature type="transmembrane region" description="Helical" evidence="1">
    <location>
        <begin position="226"/>
        <end position="249"/>
    </location>
</feature>
<keyword evidence="1" id="KW-1133">Transmembrane helix</keyword>
<dbReference type="Proteomes" id="UP000478090">
    <property type="component" value="Unassembled WGS sequence"/>
</dbReference>
<feature type="transmembrane region" description="Helical" evidence="1">
    <location>
        <begin position="49"/>
        <end position="71"/>
    </location>
</feature>
<evidence type="ECO:0000256" key="1">
    <source>
        <dbReference type="SAM" id="Phobius"/>
    </source>
</evidence>
<dbReference type="EMBL" id="WWCM01000030">
    <property type="protein sequence ID" value="MYM42053.1"/>
    <property type="molecule type" value="Genomic_DNA"/>
</dbReference>
<evidence type="ECO:0000313" key="2">
    <source>
        <dbReference type="EMBL" id="MYM42053.1"/>
    </source>
</evidence>
<evidence type="ECO:0000313" key="3">
    <source>
        <dbReference type="Proteomes" id="UP000478090"/>
    </source>
</evidence>
<accession>A0ABW9VSJ6</accession>
<proteinExistence type="predicted"/>
<keyword evidence="1" id="KW-0812">Transmembrane</keyword>
<keyword evidence="1" id="KW-0472">Membrane</keyword>
<protein>
    <submittedName>
        <fullName evidence="2">ABC transporter permease</fullName>
    </submittedName>
</protein>
<name>A0ABW9VSJ6_9BURK</name>
<reference evidence="2 3" key="1">
    <citation type="submission" date="2019-12" db="EMBL/GenBank/DDBJ databases">
        <title>Novel species isolated from a subtropical stream in China.</title>
        <authorList>
            <person name="Lu H."/>
        </authorList>
    </citation>
    <scope>NUCLEOTIDE SEQUENCE [LARGE SCALE GENOMIC DNA]</scope>
    <source>
        <strain evidence="2 3">CY13W</strain>
    </source>
</reference>